<comment type="caution">
    <text evidence="2">The sequence shown here is derived from an EMBL/GenBank/DDBJ whole genome shotgun (WGS) entry which is preliminary data.</text>
</comment>
<dbReference type="Proteomes" id="UP001528411">
    <property type="component" value="Unassembled WGS sequence"/>
</dbReference>
<name>A0ABT5FID3_9GAMM</name>
<dbReference type="PANTHER" id="PTHR33886:SF8">
    <property type="entry name" value="UNSATURATED RHAMNOGALACTURONAN HYDROLASE (EUROFUNG)"/>
    <property type="match status" value="1"/>
</dbReference>
<dbReference type="InterPro" id="IPR008928">
    <property type="entry name" value="6-hairpin_glycosidase_sf"/>
</dbReference>
<accession>A0ABT5FID3</accession>
<evidence type="ECO:0000256" key="1">
    <source>
        <dbReference type="ARBA" id="ARBA00022801"/>
    </source>
</evidence>
<dbReference type="Gene3D" id="1.50.10.10">
    <property type="match status" value="1"/>
</dbReference>
<dbReference type="Pfam" id="PF16153">
    <property type="entry name" value="DUF4861"/>
    <property type="match status" value="1"/>
</dbReference>
<gene>
    <name evidence="2" type="ORF">PN838_22265</name>
</gene>
<dbReference type="InterPro" id="IPR032342">
    <property type="entry name" value="DUF4861"/>
</dbReference>
<dbReference type="PANTHER" id="PTHR33886">
    <property type="entry name" value="UNSATURATED RHAMNOGALACTURONAN HYDROLASE (EUROFUNG)"/>
    <property type="match status" value="1"/>
</dbReference>
<dbReference type="InterPro" id="IPR052043">
    <property type="entry name" value="PolySaccharide_Degr_Enz"/>
</dbReference>
<keyword evidence="3" id="KW-1185">Reference proteome</keyword>
<proteinExistence type="predicted"/>
<protein>
    <submittedName>
        <fullName evidence="2">DUF4861 family protein</fullName>
    </submittedName>
</protein>
<evidence type="ECO:0000313" key="2">
    <source>
        <dbReference type="EMBL" id="MDC2890955.1"/>
    </source>
</evidence>
<reference evidence="2 3" key="1">
    <citation type="submission" date="2023-01" db="EMBL/GenBank/DDBJ databases">
        <title>Psychrosphaera sp. nov., isolated from marine algae.</title>
        <authorList>
            <person name="Bayburt H."/>
            <person name="Choi B.J."/>
            <person name="Kim J.M."/>
            <person name="Choi D.G."/>
            <person name="Jeon C.O."/>
        </authorList>
    </citation>
    <scope>NUCLEOTIDE SEQUENCE [LARGE SCALE GENOMIC DNA]</scope>
    <source>
        <strain evidence="2 3">G1-22</strain>
    </source>
</reference>
<dbReference type="InterPro" id="IPR010905">
    <property type="entry name" value="Glyco_hydro_88"/>
</dbReference>
<dbReference type="EMBL" id="JAQOMS010000002">
    <property type="protein sequence ID" value="MDC2890955.1"/>
    <property type="molecule type" value="Genomic_DNA"/>
</dbReference>
<sequence>MDSVTLPPSYNDHSFWLRYEGSGIESDKVGYRVYLDWRNGFDIFGKLTEQPILQNVGLDGYDSYHEKQSWGMDILKVGDSLGSGGFGLWHDNSVERITKADTRGVTIDANGDVYSAFTINYGGWQSAVGKQDLAANISMSAGSHLANVTLNFETPIATMAAGIVKHKNTELITGDMDITGKAYTYIASWGPQSLDGSNLGMAVFFRKEMLKEVTTDKHNYLAILTPKGNSIPYNKNTQQLDYSFAALWQPESGIATKQAFEVYLKQQAERLTVKPRIRLKTKLSDTAKQSPIDAEVALSWAKKLADSELNRKSYTYEYDGWDVNRRRLPKFEYDIVGLYPHTLNKITEITGDKKYQQALHRITGSFIDADGGIKRYKISNYNIDAVAPRRAVLKLYQLTKDEKYKKAAALIRQQLVEHPKTVEGAFWHKKKYTSQLWLDGVYMGMPFLAEYSNMFEDGHSLDEVIKEFTLTYKYLRDATTGNYYHALGRTKAARLGRQKHWIVS</sequence>
<dbReference type="Pfam" id="PF07470">
    <property type="entry name" value="Glyco_hydro_88"/>
    <property type="match status" value="1"/>
</dbReference>
<organism evidence="2 3">
    <name type="scientific">Psychrosphaera algicola</name>
    <dbReference type="NCBI Taxonomy" id="3023714"/>
    <lineage>
        <taxon>Bacteria</taxon>
        <taxon>Pseudomonadati</taxon>
        <taxon>Pseudomonadota</taxon>
        <taxon>Gammaproteobacteria</taxon>
        <taxon>Alteromonadales</taxon>
        <taxon>Pseudoalteromonadaceae</taxon>
        <taxon>Psychrosphaera</taxon>
    </lineage>
</organism>
<keyword evidence="1" id="KW-0378">Hydrolase</keyword>
<dbReference type="InterPro" id="IPR012341">
    <property type="entry name" value="6hp_glycosidase-like_sf"/>
</dbReference>
<dbReference type="SUPFAM" id="SSF48208">
    <property type="entry name" value="Six-hairpin glycosidases"/>
    <property type="match status" value="1"/>
</dbReference>
<evidence type="ECO:0000313" key="3">
    <source>
        <dbReference type="Proteomes" id="UP001528411"/>
    </source>
</evidence>
<dbReference type="RefSeq" id="WP_272182010.1">
    <property type="nucleotide sequence ID" value="NZ_JAQOMS010000002.1"/>
</dbReference>